<evidence type="ECO:0000313" key="2">
    <source>
        <dbReference type="Proteomes" id="UP000282529"/>
    </source>
</evidence>
<organism evidence="1 2">
    <name type="scientific">Paenibacillus rhizophilus</name>
    <dbReference type="NCBI Taxonomy" id="1850366"/>
    <lineage>
        <taxon>Bacteria</taxon>
        <taxon>Bacillati</taxon>
        <taxon>Bacillota</taxon>
        <taxon>Bacilli</taxon>
        <taxon>Bacillales</taxon>
        <taxon>Paenibacillaceae</taxon>
        <taxon>Paenibacillus</taxon>
    </lineage>
</organism>
<keyword evidence="2" id="KW-1185">Reference proteome</keyword>
<evidence type="ECO:0000313" key="1">
    <source>
        <dbReference type="EMBL" id="RQW11681.1"/>
    </source>
</evidence>
<accession>A0A3N9P631</accession>
<reference evidence="1 2" key="1">
    <citation type="submission" date="2018-11" db="EMBL/GenBank/DDBJ databases">
        <title>Genome sequence of strain 7197.</title>
        <authorList>
            <person name="Gao J."/>
            <person name="Sun J."/>
        </authorList>
    </citation>
    <scope>NUCLEOTIDE SEQUENCE [LARGE SCALE GENOMIC DNA]</scope>
    <source>
        <strain evidence="1 2">7197</strain>
    </source>
</reference>
<gene>
    <name evidence="1" type="ORF">EH198_11775</name>
</gene>
<dbReference type="Proteomes" id="UP000282529">
    <property type="component" value="Unassembled WGS sequence"/>
</dbReference>
<dbReference type="RefSeq" id="WP_124695728.1">
    <property type="nucleotide sequence ID" value="NZ_JBHUFE010000007.1"/>
</dbReference>
<dbReference type="EMBL" id="RQPI01000005">
    <property type="protein sequence ID" value="RQW11681.1"/>
    <property type="molecule type" value="Genomic_DNA"/>
</dbReference>
<dbReference type="AlphaFoldDB" id="A0A3N9P631"/>
<protein>
    <submittedName>
        <fullName evidence="1">Uncharacterized protein</fullName>
    </submittedName>
</protein>
<sequence length="109" mass="12067">MKKIKIGQGVVITVTETATPPCYNTAKPTSFETPRRTYDWEILPFHTSAAESALSAVKGVSFFFAYFPEGMKFYITVSGTAAATAIRQWVSRIFSAARPFAFEKGQFPV</sequence>
<comment type="caution">
    <text evidence="1">The sequence shown here is derived from an EMBL/GenBank/DDBJ whole genome shotgun (WGS) entry which is preliminary data.</text>
</comment>
<proteinExistence type="predicted"/>
<name>A0A3N9P631_9BACL</name>